<name>A0A9D4CJI4_DREPO</name>
<evidence type="ECO:0000313" key="1">
    <source>
        <dbReference type="EMBL" id="KAH3725633.1"/>
    </source>
</evidence>
<organism evidence="1 2">
    <name type="scientific">Dreissena polymorpha</name>
    <name type="common">Zebra mussel</name>
    <name type="synonym">Mytilus polymorpha</name>
    <dbReference type="NCBI Taxonomy" id="45954"/>
    <lineage>
        <taxon>Eukaryota</taxon>
        <taxon>Metazoa</taxon>
        <taxon>Spiralia</taxon>
        <taxon>Lophotrochozoa</taxon>
        <taxon>Mollusca</taxon>
        <taxon>Bivalvia</taxon>
        <taxon>Autobranchia</taxon>
        <taxon>Heteroconchia</taxon>
        <taxon>Euheterodonta</taxon>
        <taxon>Imparidentia</taxon>
        <taxon>Neoheterodontei</taxon>
        <taxon>Myida</taxon>
        <taxon>Dreissenoidea</taxon>
        <taxon>Dreissenidae</taxon>
        <taxon>Dreissena</taxon>
    </lineage>
</organism>
<dbReference type="AlphaFoldDB" id="A0A9D4CJI4"/>
<proteinExistence type="predicted"/>
<sequence length="102" mass="11937">MYARIACRSKNNTSNIDSNLCPKVRHKLRQSLQDFVRHSEETPRTGTAFDMYIQCPSMNIFQKNEGMLRVAQFNYESELDCEACSESHPVERSEALQYWLKN</sequence>
<protein>
    <submittedName>
        <fullName evidence="1">Uncharacterized protein</fullName>
    </submittedName>
</protein>
<reference evidence="1" key="1">
    <citation type="journal article" date="2019" name="bioRxiv">
        <title>The Genome of the Zebra Mussel, Dreissena polymorpha: A Resource for Invasive Species Research.</title>
        <authorList>
            <person name="McCartney M.A."/>
            <person name="Auch B."/>
            <person name="Kono T."/>
            <person name="Mallez S."/>
            <person name="Zhang Y."/>
            <person name="Obille A."/>
            <person name="Becker A."/>
            <person name="Abrahante J.E."/>
            <person name="Garbe J."/>
            <person name="Badalamenti J.P."/>
            <person name="Herman A."/>
            <person name="Mangelson H."/>
            <person name="Liachko I."/>
            <person name="Sullivan S."/>
            <person name="Sone E.D."/>
            <person name="Koren S."/>
            <person name="Silverstein K.A.T."/>
            <person name="Beckman K.B."/>
            <person name="Gohl D.M."/>
        </authorList>
    </citation>
    <scope>NUCLEOTIDE SEQUENCE</scope>
    <source>
        <strain evidence="1">Duluth1</strain>
        <tissue evidence="1">Whole animal</tissue>
    </source>
</reference>
<gene>
    <name evidence="1" type="ORF">DPMN_051481</name>
</gene>
<evidence type="ECO:0000313" key="2">
    <source>
        <dbReference type="Proteomes" id="UP000828390"/>
    </source>
</evidence>
<comment type="caution">
    <text evidence="1">The sequence shown here is derived from an EMBL/GenBank/DDBJ whole genome shotgun (WGS) entry which is preliminary data.</text>
</comment>
<accession>A0A9D4CJI4</accession>
<dbReference type="Proteomes" id="UP000828390">
    <property type="component" value="Unassembled WGS sequence"/>
</dbReference>
<dbReference type="EMBL" id="JAIWYP010000012">
    <property type="protein sequence ID" value="KAH3725633.1"/>
    <property type="molecule type" value="Genomic_DNA"/>
</dbReference>
<keyword evidence="2" id="KW-1185">Reference proteome</keyword>
<reference evidence="1" key="2">
    <citation type="submission" date="2020-11" db="EMBL/GenBank/DDBJ databases">
        <authorList>
            <person name="McCartney M.A."/>
            <person name="Auch B."/>
            <person name="Kono T."/>
            <person name="Mallez S."/>
            <person name="Becker A."/>
            <person name="Gohl D.M."/>
            <person name="Silverstein K.A.T."/>
            <person name="Koren S."/>
            <person name="Bechman K.B."/>
            <person name="Herman A."/>
            <person name="Abrahante J.E."/>
            <person name="Garbe J."/>
        </authorList>
    </citation>
    <scope>NUCLEOTIDE SEQUENCE</scope>
    <source>
        <strain evidence="1">Duluth1</strain>
        <tissue evidence="1">Whole animal</tissue>
    </source>
</reference>